<gene>
    <name evidence="1" type="ORF">DPMN_108942</name>
</gene>
<protein>
    <submittedName>
        <fullName evidence="1">Uncharacterized protein</fullName>
    </submittedName>
</protein>
<reference evidence="1" key="1">
    <citation type="journal article" date="2019" name="bioRxiv">
        <title>The Genome of the Zebra Mussel, Dreissena polymorpha: A Resource for Invasive Species Research.</title>
        <authorList>
            <person name="McCartney M.A."/>
            <person name="Auch B."/>
            <person name="Kono T."/>
            <person name="Mallez S."/>
            <person name="Zhang Y."/>
            <person name="Obille A."/>
            <person name="Becker A."/>
            <person name="Abrahante J.E."/>
            <person name="Garbe J."/>
            <person name="Badalamenti J.P."/>
            <person name="Herman A."/>
            <person name="Mangelson H."/>
            <person name="Liachko I."/>
            <person name="Sullivan S."/>
            <person name="Sone E.D."/>
            <person name="Koren S."/>
            <person name="Silverstein K.A.T."/>
            <person name="Beckman K.B."/>
            <person name="Gohl D.M."/>
        </authorList>
    </citation>
    <scope>NUCLEOTIDE SEQUENCE</scope>
    <source>
        <strain evidence="1">Duluth1</strain>
        <tissue evidence="1">Whole animal</tissue>
    </source>
</reference>
<keyword evidence="2" id="KW-1185">Reference proteome</keyword>
<sequence length="64" mass="7482">MEVLKLPKIPSFNWPNTVGDGNEVLLKFHLCLLKYSKKSVPAEHNFYNSLMTWHEICHLDNNLI</sequence>
<dbReference type="Proteomes" id="UP000828390">
    <property type="component" value="Unassembled WGS sequence"/>
</dbReference>
<evidence type="ECO:0000313" key="1">
    <source>
        <dbReference type="EMBL" id="KAH3835587.1"/>
    </source>
</evidence>
<dbReference type="EMBL" id="JAIWYP010000004">
    <property type="protein sequence ID" value="KAH3835587.1"/>
    <property type="molecule type" value="Genomic_DNA"/>
</dbReference>
<evidence type="ECO:0000313" key="2">
    <source>
        <dbReference type="Proteomes" id="UP000828390"/>
    </source>
</evidence>
<name>A0A9D4KA27_DREPO</name>
<organism evidence="1 2">
    <name type="scientific">Dreissena polymorpha</name>
    <name type="common">Zebra mussel</name>
    <name type="synonym">Mytilus polymorpha</name>
    <dbReference type="NCBI Taxonomy" id="45954"/>
    <lineage>
        <taxon>Eukaryota</taxon>
        <taxon>Metazoa</taxon>
        <taxon>Spiralia</taxon>
        <taxon>Lophotrochozoa</taxon>
        <taxon>Mollusca</taxon>
        <taxon>Bivalvia</taxon>
        <taxon>Autobranchia</taxon>
        <taxon>Heteroconchia</taxon>
        <taxon>Euheterodonta</taxon>
        <taxon>Imparidentia</taxon>
        <taxon>Neoheterodontei</taxon>
        <taxon>Myida</taxon>
        <taxon>Dreissenoidea</taxon>
        <taxon>Dreissenidae</taxon>
        <taxon>Dreissena</taxon>
    </lineage>
</organism>
<proteinExistence type="predicted"/>
<accession>A0A9D4KA27</accession>
<dbReference type="AlphaFoldDB" id="A0A9D4KA27"/>
<comment type="caution">
    <text evidence="1">The sequence shown here is derived from an EMBL/GenBank/DDBJ whole genome shotgun (WGS) entry which is preliminary data.</text>
</comment>
<reference evidence="1" key="2">
    <citation type="submission" date="2020-11" db="EMBL/GenBank/DDBJ databases">
        <authorList>
            <person name="McCartney M.A."/>
            <person name="Auch B."/>
            <person name="Kono T."/>
            <person name="Mallez S."/>
            <person name="Becker A."/>
            <person name="Gohl D.M."/>
            <person name="Silverstein K.A.T."/>
            <person name="Koren S."/>
            <person name="Bechman K.B."/>
            <person name="Herman A."/>
            <person name="Abrahante J.E."/>
            <person name="Garbe J."/>
        </authorList>
    </citation>
    <scope>NUCLEOTIDE SEQUENCE</scope>
    <source>
        <strain evidence="1">Duluth1</strain>
        <tissue evidence="1">Whole animal</tissue>
    </source>
</reference>